<organism evidence="1 2">
    <name type="scientific">Acetobacter tropicalis</name>
    <dbReference type="NCBI Taxonomy" id="104102"/>
    <lineage>
        <taxon>Bacteria</taxon>
        <taxon>Pseudomonadati</taxon>
        <taxon>Pseudomonadota</taxon>
        <taxon>Alphaproteobacteria</taxon>
        <taxon>Acetobacterales</taxon>
        <taxon>Acetobacteraceae</taxon>
        <taxon>Acetobacter</taxon>
    </lineage>
</organism>
<dbReference type="AlphaFoldDB" id="A0A094YS01"/>
<sequence>MDEPVSLLALERISYPEFSNCSKEAGCSAKRVGTACGVVLGANWLVPLLIMFCAEAGCDNAIKPAKAASGRLYVNFTKISFIDRISP</sequence>
<reference evidence="1 2" key="1">
    <citation type="submission" date="2014-06" db="EMBL/GenBank/DDBJ databases">
        <title>Functional and comparative genomic analyses of the Drosophila gut microbiota identify candidate symbiosis factors.</title>
        <authorList>
            <person name="Newell P.D."/>
            <person name="Chaston J.M."/>
            <person name="Douglas A.E."/>
        </authorList>
    </citation>
    <scope>NUCLEOTIDE SEQUENCE [LARGE SCALE GENOMIC DNA]</scope>
    <source>
        <strain evidence="1 2">DmCS_006</strain>
    </source>
</reference>
<name>A0A094YS01_9PROT</name>
<dbReference type="EMBL" id="JOKM01000051">
    <property type="protein sequence ID" value="KGB24182.1"/>
    <property type="molecule type" value="Genomic_DNA"/>
</dbReference>
<gene>
    <name evidence="1" type="ORF">AtDm6_1327</name>
</gene>
<evidence type="ECO:0000313" key="2">
    <source>
        <dbReference type="Proteomes" id="UP000029448"/>
    </source>
</evidence>
<dbReference type="Proteomes" id="UP000029448">
    <property type="component" value="Unassembled WGS sequence"/>
</dbReference>
<comment type="caution">
    <text evidence="1">The sequence shown here is derived from an EMBL/GenBank/DDBJ whole genome shotgun (WGS) entry which is preliminary data.</text>
</comment>
<evidence type="ECO:0000313" key="1">
    <source>
        <dbReference type="EMBL" id="KGB24182.1"/>
    </source>
</evidence>
<keyword evidence="2" id="KW-1185">Reference proteome</keyword>
<protein>
    <submittedName>
        <fullName evidence="1">Uncharacterized protein</fullName>
    </submittedName>
</protein>
<proteinExistence type="predicted"/>
<accession>A0A094YS01</accession>